<feature type="domain" description="GST C-terminal" evidence="1">
    <location>
        <begin position="122"/>
        <end position="253"/>
    </location>
</feature>
<dbReference type="InterPro" id="IPR010987">
    <property type="entry name" value="Glutathione-S-Trfase_C-like"/>
</dbReference>
<dbReference type="RefSeq" id="XP_025550582.1">
    <property type="nucleotide sequence ID" value="XM_025697063.1"/>
</dbReference>
<dbReference type="InterPro" id="IPR036282">
    <property type="entry name" value="Glutathione-S-Trfase_C_sf"/>
</dbReference>
<keyword evidence="2" id="KW-0808">Transferase</keyword>
<dbReference type="AlphaFoldDB" id="A0A395HX45"/>
<dbReference type="PROSITE" id="PS50405">
    <property type="entry name" value="GST_CTER"/>
    <property type="match status" value="1"/>
</dbReference>
<dbReference type="SUPFAM" id="SSF47616">
    <property type="entry name" value="GST C-terminal domain-like"/>
    <property type="match status" value="1"/>
</dbReference>
<dbReference type="EMBL" id="KZ824288">
    <property type="protein sequence ID" value="RAL11428.1"/>
    <property type="molecule type" value="Genomic_DNA"/>
</dbReference>
<protein>
    <submittedName>
        <fullName evidence="2">Glutathione S-transferase</fullName>
    </submittedName>
</protein>
<dbReference type="STRING" id="1450537.A0A395HX45"/>
<evidence type="ECO:0000313" key="2">
    <source>
        <dbReference type="EMBL" id="RAL11428.1"/>
    </source>
</evidence>
<reference evidence="2 3" key="1">
    <citation type="submission" date="2018-02" db="EMBL/GenBank/DDBJ databases">
        <title>The genomes of Aspergillus section Nigri reveals drivers in fungal speciation.</title>
        <authorList>
            <consortium name="DOE Joint Genome Institute"/>
            <person name="Vesth T.C."/>
            <person name="Nybo J."/>
            <person name="Theobald S."/>
            <person name="Brandl J."/>
            <person name="Frisvad J.C."/>
            <person name="Nielsen K.F."/>
            <person name="Lyhne E.K."/>
            <person name="Kogle M.E."/>
            <person name="Kuo A."/>
            <person name="Riley R."/>
            <person name="Clum A."/>
            <person name="Nolan M."/>
            <person name="Lipzen A."/>
            <person name="Salamov A."/>
            <person name="Henrissat B."/>
            <person name="Wiebenga A."/>
            <person name="De vries R.P."/>
            <person name="Grigoriev I.V."/>
            <person name="Mortensen U.H."/>
            <person name="Andersen M.R."/>
            <person name="Baker S.E."/>
        </authorList>
    </citation>
    <scope>NUCLEOTIDE SEQUENCE [LARGE SCALE GENOMIC DNA]</scope>
    <source>
        <strain evidence="2 3">CBS 101889</strain>
    </source>
</reference>
<dbReference type="Gene3D" id="1.20.1050.10">
    <property type="match status" value="1"/>
</dbReference>
<gene>
    <name evidence="2" type="ORF">BO97DRAFT_425429</name>
</gene>
<proteinExistence type="predicted"/>
<evidence type="ECO:0000259" key="1">
    <source>
        <dbReference type="PROSITE" id="PS50405"/>
    </source>
</evidence>
<dbReference type="GO" id="GO:0016740">
    <property type="term" value="F:transferase activity"/>
    <property type="evidence" value="ECO:0007669"/>
    <property type="project" value="UniProtKB-KW"/>
</dbReference>
<name>A0A395HX45_ASPHC</name>
<dbReference type="GeneID" id="37201352"/>
<keyword evidence="3" id="KW-1185">Reference proteome</keyword>
<evidence type="ECO:0000313" key="3">
    <source>
        <dbReference type="Proteomes" id="UP000248961"/>
    </source>
</evidence>
<dbReference type="OrthoDB" id="422574at2759"/>
<dbReference type="VEuPathDB" id="FungiDB:BO97DRAFT_425429"/>
<sequence length="253" mass="28679">MSGTDAYHTRVRGFGYSVYTDLVFLVQLKMNVDISELWATLAALWQAANDKKKANISGLSEPWAKLVALWQAANKKFCGDAEADYRRYLCQLFIDMKGRDELPYLDTIPPQDCLDDFKWSADVTEQARITEWLAFAASWVQYGVLTARAIFSFGGSYDALGTARAEHSLREAQLRGVKSLQILDWHLCDVEWLALGRPTSANIAFFVYVALAPMGDVSLQPFGNVRRWIERVKTLPRFVPILGLADPLYRRSR</sequence>
<accession>A0A395HX45</accession>
<dbReference type="Proteomes" id="UP000248961">
    <property type="component" value="Unassembled WGS sequence"/>
</dbReference>
<organism evidence="2 3">
    <name type="scientific">Aspergillus homomorphus (strain CBS 101889)</name>
    <dbReference type="NCBI Taxonomy" id="1450537"/>
    <lineage>
        <taxon>Eukaryota</taxon>
        <taxon>Fungi</taxon>
        <taxon>Dikarya</taxon>
        <taxon>Ascomycota</taxon>
        <taxon>Pezizomycotina</taxon>
        <taxon>Eurotiomycetes</taxon>
        <taxon>Eurotiomycetidae</taxon>
        <taxon>Eurotiales</taxon>
        <taxon>Aspergillaceae</taxon>
        <taxon>Aspergillus</taxon>
        <taxon>Aspergillus subgen. Circumdati</taxon>
    </lineage>
</organism>